<dbReference type="RefSeq" id="WP_097061315.1">
    <property type="nucleotide sequence ID" value="NZ_BMLC01000003.1"/>
</dbReference>
<protein>
    <recommendedName>
        <fullName evidence="3">Uridine kinase</fullName>
    </recommendedName>
</protein>
<dbReference type="OrthoDB" id="3237545at2"/>
<gene>
    <name evidence="1" type="ORF">SAMN06296378_2264</name>
</gene>
<dbReference type="NCBIfam" id="NF005115">
    <property type="entry name" value="PRK06547.1"/>
    <property type="match status" value="1"/>
</dbReference>
<reference evidence="1 2" key="1">
    <citation type="submission" date="2017-09" db="EMBL/GenBank/DDBJ databases">
        <authorList>
            <person name="Ehlers B."/>
            <person name="Leendertz F.H."/>
        </authorList>
    </citation>
    <scope>NUCLEOTIDE SEQUENCE [LARGE SCALE GENOMIC DNA]</scope>
    <source>
        <strain evidence="1 2">CGMCC 1.05381</strain>
    </source>
</reference>
<evidence type="ECO:0000313" key="1">
    <source>
        <dbReference type="EMBL" id="SOE70571.1"/>
    </source>
</evidence>
<sequence length="184" mass="19995">MSAPDPLRTDAATRVLIDGRSGSGKTELARALVDRWPGSQLVRLDDLYPGWDGLDRGSVAVASILITARWRAWDWSAEAPGAWHQLDASAPIVIEGVGAISRSSRALADVAVWVDLDDATRKSRALQRDGDAYAPFWERWAAQEERFMARENPRTLASMVVDGVDTAAIVDSVSRAARPGTTQP</sequence>
<evidence type="ECO:0000313" key="2">
    <source>
        <dbReference type="Proteomes" id="UP000219440"/>
    </source>
</evidence>
<dbReference type="InterPro" id="IPR027417">
    <property type="entry name" value="P-loop_NTPase"/>
</dbReference>
<dbReference type="AlphaFoldDB" id="A0A2C8ZXF7"/>
<evidence type="ECO:0008006" key="3">
    <source>
        <dbReference type="Google" id="ProtNLM"/>
    </source>
</evidence>
<dbReference type="Gene3D" id="3.40.50.300">
    <property type="entry name" value="P-loop containing nucleotide triphosphate hydrolases"/>
    <property type="match status" value="1"/>
</dbReference>
<dbReference type="Proteomes" id="UP000219440">
    <property type="component" value="Unassembled WGS sequence"/>
</dbReference>
<dbReference type="SUPFAM" id="SSF52540">
    <property type="entry name" value="P-loop containing nucleoside triphosphate hydrolases"/>
    <property type="match status" value="1"/>
</dbReference>
<dbReference type="EMBL" id="OCST01000004">
    <property type="protein sequence ID" value="SOE70571.1"/>
    <property type="molecule type" value="Genomic_DNA"/>
</dbReference>
<keyword evidence="2" id="KW-1185">Reference proteome</keyword>
<name>A0A2C8ZXF7_9MICO</name>
<accession>A0A2C8ZXF7</accession>
<organism evidence="1 2">
    <name type="scientific">Salinibacterium xinjiangense</name>
    <dbReference type="NCBI Taxonomy" id="386302"/>
    <lineage>
        <taxon>Bacteria</taxon>
        <taxon>Bacillati</taxon>
        <taxon>Actinomycetota</taxon>
        <taxon>Actinomycetes</taxon>
        <taxon>Micrococcales</taxon>
        <taxon>Microbacteriaceae</taxon>
        <taxon>Salinibacterium</taxon>
    </lineage>
</organism>
<proteinExistence type="predicted"/>